<evidence type="ECO:0000313" key="2">
    <source>
        <dbReference type="Proteomes" id="UP000297975"/>
    </source>
</evidence>
<proteinExistence type="predicted"/>
<reference evidence="1 2" key="1">
    <citation type="submission" date="2019-03" db="EMBL/GenBank/DDBJ databases">
        <authorList>
            <person name="He R.-H."/>
        </authorList>
    </citation>
    <scope>NUCLEOTIDE SEQUENCE [LARGE SCALE GENOMIC DNA]</scope>
    <source>
        <strain evidence="2">SH 714</strain>
    </source>
</reference>
<dbReference type="RefSeq" id="WP_134339939.1">
    <property type="nucleotide sequence ID" value="NZ_SOPW01000007.1"/>
</dbReference>
<evidence type="ECO:0000313" key="1">
    <source>
        <dbReference type="EMBL" id="TFB21795.1"/>
    </source>
</evidence>
<keyword evidence="2" id="KW-1185">Reference proteome</keyword>
<dbReference type="AlphaFoldDB" id="A0A4Y8IN58"/>
<accession>A0A4Y8IN58</accession>
<name>A0A4Y8IN58_9BACI</name>
<gene>
    <name evidence="1" type="ORF">E3U55_08195</name>
</gene>
<organism evidence="1 2">
    <name type="scientific">Filobacillus milosensis</name>
    <dbReference type="NCBI Taxonomy" id="94137"/>
    <lineage>
        <taxon>Bacteria</taxon>
        <taxon>Bacillati</taxon>
        <taxon>Bacillota</taxon>
        <taxon>Bacilli</taxon>
        <taxon>Bacillales</taxon>
        <taxon>Bacillaceae</taxon>
        <taxon>Filobacillus</taxon>
    </lineage>
</organism>
<dbReference type="Proteomes" id="UP000297975">
    <property type="component" value="Unassembled WGS sequence"/>
</dbReference>
<dbReference type="EMBL" id="SOPW01000007">
    <property type="protein sequence ID" value="TFB21795.1"/>
    <property type="molecule type" value="Genomic_DNA"/>
</dbReference>
<protein>
    <submittedName>
        <fullName evidence="1">Uncharacterized protein</fullName>
    </submittedName>
</protein>
<sequence length="71" mass="7892">MGWKCCDCHNTDLFVAIGSLPVSCVVGVNDNAIIDTSIIKAYPDPDFVEQCHICDSTNIKWTDQEEELTND</sequence>
<comment type="caution">
    <text evidence="1">The sequence shown here is derived from an EMBL/GenBank/DDBJ whole genome shotgun (WGS) entry which is preliminary data.</text>
</comment>